<dbReference type="EC" id="2.1.1.207" evidence="6"/>
<dbReference type="GO" id="GO:0141102">
    <property type="term" value="F:tRNA (5-carboxymethylaminomethyluridine(34)-2'-O)-methyltransferase activity"/>
    <property type="evidence" value="ECO:0007669"/>
    <property type="project" value="RHEA"/>
</dbReference>
<comment type="subcellular location">
    <subcellularLocation>
        <location evidence="6">Cytoplasm</location>
    </subcellularLocation>
</comment>
<dbReference type="GO" id="GO:0002130">
    <property type="term" value="P:wobble position ribose methylation"/>
    <property type="evidence" value="ECO:0007669"/>
    <property type="project" value="TreeGrafter"/>
</dbReference>
<dbReference type="GO" id="GO:0005737">
    <property type="term" value="C:cytoplasm"/>
    <property type="evidence" value="ECO:0007669"/>
    <property type="project" value="UniProtKB-SubCell"/>
</dbReference>
<dbReference type="PANTHER" id="PTHR42971:SF1">
    <property type="entry name" value="TRNA (CYTIDINE(34)-2'-O)-METHYLTRANSFERASE"/>
    <property type="match status" value="1"/>
</dbReference>
<name>A0A397RP67_9MOLU</name>
<keyword evidence="5 6" id="KW-0819">tRNA processing</keyword>
<accession>A0A397RP67</accession>
<dbReference type="GO" id="GO:0141098">
    <property type="term" value="F:tRNA (cytidine(34)-2'-O)-methyltransferase activity"/>
    <property type="evidence" value="ECO:0007669"/>
    <property type="project" value="RHEA"/>
</dbReference>
<evidence type="ECO:0000256" key="3">
    <source>
        <dbReference type="ARBA" id="ARBA00022679"/>
    </source>
</evidence>
<evidence type="ECO:0000256" key="6">
    <source>
        <dbReference type="HAMAP-Rule" id="MF_01885"/>
    </source>
</evidence>
<dbReference type="Gene3D" id="3.40.1280.10">
    <property type="match status" value="1"/>
</dbReference>
<keyword evidence="9" id="KW-1185">Reference proteome</keyword>
<dbReference type="InParanoid" id="A0A397RP67"/>
<feature type="binding site" evidence="6">
    <location>
        <position position="126"/>
    </location>
    <ligand>
        <name>S-adenosyl-L-methionine</name>
        <dbReference type="ChEBI" id="CHEBI:59789"/>
    </ligand>
</feature>
<dbReference type="Proteomes" id="UP000266506">
    <property type="component" value="Unassembled WGS sequence"/>
</dbReference>
<keyword evidence="2 6" id="KW-0489">Methyltransferase</keyword>
<protein>
    <recommendedName>
        <fullName evidence="6">Putative tRNA (cytidine(34)-2'-O)-methyltransferase</fullName>
        <ecNumber evidence="6">2.1.1.207</ecNumber>
    </recommendedName>
    <alternativeName>
        <fullName evidence="6">tRNA (cytidine/uridine-2'-O-)-methyltransferase</fullName>
    </alternativeName>
</protein>
<keyword evidence="3 6" id="KW-0808">Transferase</keyword>
<dbReference type="InterPro" id="IPR001537">
    <property type="entry name" value="SpoU_MeTrfase"/>
</dbReference>
<dbReference type="CDD" id="cd18094">
    <property type="entry name" value="SpoU-like_TrmL"/>
    <property type="match status" value="1"/>
</dbReference>
<reference evidence="8 9" key="1">
    <citation type="submission" date="2018-08" db="EMBL/GenBank/DDBJ databases">
        <title>Genomic Encyclopedia of Archaeal and Bacterial Type Strains, Phase II (KMG-II): from individual species to whole genera.</title>
        <authorList>
            <person name="Goeker M."/>
        </authorList>
    </citation>
    <scope>NUCLEOTIDE SEQUENCE [LARGE SCALE GENOMIC DNA]</scope>
    <source>
        <strain evidence="8 9">ATCC 27112</strain>
    </source>
</reference>
<keyword evidence="4 6" id="KW-0949">S-adenosyl-L-methionine</keyword>
<dbReference type="InterPro" id="IPR029028">
    <property type="entry name" value="Alpha/beta_knot_MTases"/>
</dbReference>
<dbReference type="InterPro" id="IPR016914">
    <property type="entry name" value="TrmL"/>
</dbReference>
<evidence type="ECO:0000259" key="7">
    <source>
        <dbReference type="Pfam" id="PF00588"/>
    </source>
</evidence>
<evidence type="ECO:0000313" key="8">
    <source>
        <dbReference type="EMBL" id="RIA73975.1"/>
    </source>
</evidence>
<dbReference type="FunCoup" id="A0A397RP67">
    <property type="interactions" value="172"/>
</dbReference>
<dbReference type="PANTHER" id="PTHR42971">
    <property type="entry name" value="TRNA (CYTIDINE(34)-2'-O)-METHYLTRANSFERASE"/>
    <property type="match status" value="1"/>
</dbReference>
<evidence type="ECO:0000313" key="9">
    <source>
        <dbReference type="Proteomes" id="UP000266506"/>
    </source>
</evidence>
<evidence type="ECO:0000256" key="4">
    <source>
        <dbReference type="ARBA" id="ARBA00022691"/>
    </source>
</evidence>
<feature type="domain" description="tRNA/rRNA methyltransferase SpoU type" evidence="7">
    <location>
        <begin position="3"/>
        <end position="146"/>
    </location>
</feature>
<dbReference type="InterPro" id="IPR029026">
    <property type="entry name" value="tRNA_m1G_MTases_N"/>
</dbReference>
<feature type="binding site" evidence="6">
    <location>
        <position position="78"/>
    </location>
    <ligand>
        <name>S-adenosyl-L-methionine</name>
        <dbReference type="ChEBI" id="CHEBI:59789"/>
    </ligand>
</feature>
<dbReference type="Pfam" id="PF00588">
    <property type="entry name" value="SpoU_methylase"/>
    <property type="match status" value="1"/>
</dbReference>
<comment type="catalytic activity">
    <reaction evidence="6">
        <text>cytidine(34) in tRNA + S-adenosyl-L-methionine = 2'-O-methylcytidine(34) in tRNA + S-adenosyl-L-homocysteine + H(+)</text>
        <dbReference type="Rhea" id="RHEA:43084"/>
        <dbReference type="Rhea" id="RHEA-COMP:10331"/>
        <dbReference type="Rhea" id="RHEA-COMP:10332"/>
        <dbReference type="ChEBI" id="CHEBI:15378"/>
        <dbReference type="ChEBI" id="CHEBI:57856"/>
        <dbReference type="ChEBI" id="CHEBI:59789"/>
        <dbReference type="ChEBI" id="CHEBI:74495"/>
        <dbReference type="ChEBI" id="CHEBI:82748"/>
        <dbReference type="EC" id="2.1.1.207"/>
    </reaction>
</comment>
<keyword evidence="1 6" id="KW-0963">Cytoplasm</keyword>
<dbReference type="AlphaFoldDB" id="A0A397RP67"/>
<comment type="similarity">
    <text evidence="6">Belongs to the class IV-like SAM-binding methyltransferase superfamily. RNA methyltransferase TrmH family. TrmL subfamily.</text>
</comment>
<dbReference type="RefSeq" id="WP_119016666.1">
    <property type="nucleotide sequence ID" value="NZ_QXEV01000021.1"/>
</dbReference>
<dbReference type="EMBL" id="QXEV01000021">
    <property type="protein sequence ID" value="RIA73975.1"/>
    <property type="molecule type" value="Genomic_DNA"/>
</dbReference>
<dbReference type="SUPFAM" id="SSF75217">
    <property type="entry name" value="alpha/beta knot"/>
    <property type="match status" value="1"/>
</dbReference>
<proteinExistence type="inferred from homology"/>
<organism evidence="8 9">
    <name type="scientific">Anaeroplasma bactoclasticum</name>
    <dbReference type="NCBI Taxonomy" id="2088"/>
    <lineage>
        <taxon>Bacteria</taxon>
        <taxon>Bacillati</taxon>
        <taxon>Mycoplasmatota</taxon>
        <taxon>Mollicutes</taxon>
        <taxon>Anaeroplasmatales</taxon>
        <taxon>Anaeroplasmataceae</taxon>
        <taxon>Anaeroplasma</taxon>
    </lineage>
</organism>
<dbReference type="GO" id="GO:0003723">
    <property type="term" value="F:RNA binding"/>
    <property type="evidence" value="ECO:0007669"/>
    <property type="project" value="InterPro"/>
</dbReference>
<gene>
    <name evidence="8" type="ORF">EI71_01557</name>
</gene>
<sequence>MKINVVLYHPEIPQNTGNIMRSCVGFHAKLHLIRPLGFKLDEARMRRAALDYFDYLEYEAYDNWDDFKSKNKGKFYYLTRYGHKSPSTINFKEDSKDNDIYLVFGAESTGIAYDILKDNLEDCYRIPTTDKIRSLNLSNCAAIMLFLASEAINDDTIVVTHEPDTMKGENFIDDLDLKELDIIHREYDHKGDN</sequence>
<evidence type="ECO:0000256" key="5">
    <source>
        <dbReference type="ARBA" id="ARBA00022694"/>
    </source>
</evidence>
<evidence type="ECO:0000256" key="2">
    <source>
        <dbReference type="ARBA" id="ARBA00022603"/>
    </source>
</evidence>
<comment type="function">
    <text evidence="6">Could methylate the ribose at the nucleotide 34 wobble position in tRNA.</text>
</comment>
<comment type="caution">
    <text evidence="8">The sequence shown here is derived from an EMBL/GenBank/DDBJ whole genome shotgun (WGS) entry which is preliminary data.</text>
</comment>
<comment type="catalytic activity">
    <reaction evidence="6">
        <text>5-carboxymethylaminomethyluridine(34) in tRNA(Leu) + S-adenosyl-L-methionine = 5-carboxymethylaminomethyl-2'-O-methyluridine(34) in tRNA(Leu) + S-adenosyl-L-homocysteine + H(+)</text>
        <dbReference type="Rhea" id="RHEA:43088"/>
        <dbReference type="Rhea" id="RHEA-COMP:10333"/>
        <dbReference type="Rhea" id="RHEA-COMP:10334"/>
        <dbReference type="ChEBI" id="CHEBI:15378"/>
        <dbReference type="ChEBI" id="CHEBI:57856"/>
        <dbReference type="ChEBI" id="CHEBI:59789"/>
        <dbReference type="ChEBI" id="CHEBI:74508"/>
        <dbReference type="ChEBI" id="CHEBI:74511"/>
        <dbReference type="EC" id="2.1.1.207"/>
    </reaction>
</comment>
<evidence type="ECO:0000256" key="1">
    <source>
        <dbReference type="ARBA" id="ARBA00022490"/>
    </source>
</evidence>
<dbReference type="HAMAP" id="MF_01885">
    <property type="entry name" value="tRNA_methyltr_TrmL"/>
    <property type="match status" value="1"/>
</dbReference>
<feature type="binding site" evidence="6">
    <location>
        <position position="105"/>
    </location>
    <ligand>
        <name>S-adenosyl-L-methionine</name>
        <dbReference type="ChEBI" id="CHEBI:59789"/>
    </ligand>
</feature>
<dbReference type="OrthoDB" id="9789043at2"/>
<feature type="binding site" evidence="6">
    <location>
        <position position="134"/>
    </location>
    <ligand>
        <name>S-adenosyl-L-methionine</name>
        <dbReference type="ChEBI" id="CHEBI:59789"/>
    </ligand>
</feature>